<dbReference type="SUPFAM" id="SSF53383">
    <property type="entry name" value="PLP-dependent transferases"/>
    <property type="match status" value="1"/>
</dbReference>
<keyword evidence="3" id="KW-0210">Decarboxylase</keyword>
<dbReference type="EMBL" id="QGQD01000041">
    <property type="protein sequence ID" value="TLD01312.1"/>
    <property type="molecule type" value="Genomic_DNA"/>
</dbReference>
<proteinExistence type="inferred from homology"/>
<sequence>MPYLYDELRNYAKSDYYPFHMPGHKRRLGEFMNPIEADITEIEGFDNLHHAEGILKEAQERAAGVYGSANTYFLVNGSTAGILSAVSACTSIGGKILMARNCHKAVYHSVLIRELEAVYIYPQQEQGIGLNCGLRPEKIRELLITSPDIQAVIITSPSYDGVVSDVKKIADICHTYKKPLIVDEAHGAHFGFHPYFPENSIGKGADIVIHSLHKTLPAFTQTGLIHLNGGLVDKAKLERYLGIYQSSSPSYLLMAGVDQCIRMLEESGDRLFEEFVENLKAFRRKAADFQRVCLAGKAQLAGEKEVVDLDLSKLILYVKNGGMSGNELYEELLQHYHLQLEMAAGDYALALTSIGDSREGFDRLYQALADIDRRLSENDNVLKKMEKTEGKVDRETEEETDWEVMPVCRAMEKKMEPVLLENASGRIAGEFVYLYPPGIPLIVPGEKISREFVGNVIQYREKGFTLQGMQDYSGHFIEVLEQV</sequence>
<comment type="caution">
    <text evidence="8">The sequence shown here is derived from an EMBL/GenBank/DDBJ whole genome shotgun (WGS) entry which is preliminary data.</text>
</comment>
<evidence type="ECO:0000259" key="6">
    <source>
        <dbReference type="Pfam" id="PF01276"/>
    </source>
</evidence>
<keyword evidence="4" id="KW-0663">Pyridoxal phosphate</keyword>
<dbReference type="Gene3D" id="3.40.640.10">
    <property type="entry name" value="Type I PLP-dependent aspartate aminotransferase-like (Major domain)"/>
    <property type="match status" value="1"/>
</dbReference>
<feature type="domain" description="Orn/Lys/Arg decarboxylases family 1 pyridoxal-P attachment site" evidence="6">
    <location>
        <begin position="3"/>
        <end position="287"/>
    </location>
</feature>
<evidence type="ECO:0000259" key="7">
    <source>
        <dbReference type="Pfam" id="PF03711"/>
    </source>
</evidence>
<evidence type="ECO:0000256" key="3">
    <source>
        <dbReference type="ARBA" id="ARBA00022793"/>
    </source>
</evidence>
<dbReference type="InterPro" id="IPR015421">
    <property type="entry name" value="PyrdxlP-dep_Trfase_major"/>
</dbReference>
<accession>A0A4U8Q8M1</accession>
<dbReference type="Proteomes" id="UP000306509">
    <property type="component" value="Unassembled WGS sequence"/>
</dbReference>
<dbReference type="PANTHER" id="PTHR43277">
    <property type="entry name" value="ARGININE DECARBOXYLASE"/>
    <property type="match status" value="1"/>
</dbReference>
<evidence type="ECO:0000256" key="2">
    <source>
        <dbReference type="ARBA" id="ARBA00010671"/>
    </source>
</evidence>
<protein>
    <submittedName>
        <fullName evidence="8">Arginine decarboxylase</fullName>
        <ecNumber evidence="8">4.1.1.19</ecNumber>
    </submittedName>
</protein>
<dbReference type="InterPro" id="IPR008286">
    <property type="entry name" value="Prn/Lys/Arg_de-COase_C"/>
</dbReference>
<dbReference type="InterPro" id="IPR000310">
    <property type="entry name" value="Orn/Lys/Arg_deCO2ase_major_dom"/>
</dbReference>
<evidence type="ECO:0000256" key="5">
    <source>
        <dbReference type="ARBA" id="ARBA00023239"/>
    </source>
</evidence>
<comment type="cofactor">
    <cofactor evidence="1">
        <name>pyridoxal 5'-phosphate</name>
        <dbReference type="ChEBI" id="CHEBI:597326"/>
    </cofactor>
</comment>
<gene>
    <name evidence="8" type="primary">speA_2</name>
    <name evidence="8" type="ORF">DSM106044_01797</name>
</gene>
<reference evidence="8 9" key="1">
    <citation type="journal article" date="2019" name="Anaerobe">
        <title>Detection of Robinsoniella peoriensis in multiple bone samples of a trauma patient.</title>
        <authorList>
            <person name="Schrottner P."/>
            <person name="Hartwich K."/>
            <person name="Bunk B."/>
            <person name="Schober I."/>
            <person name="Helbig S."/>
            <person name="Rudolph W.W."/>
            <person name="Gunzer F."/>
        </authorList>
    </citation>
    <scope>NUCLEOTIDE SEQUENCE [LARGE SCALE GENOMIC DNA]</scope>
    <source>
        <strain evidence="8 9">DSM 106044</strain>
    </source>
</reference>
<evidence type="ECO:0000256" key="4">
    <source>
        <dbReference type="ARBA" id="ARBA00022898"/>
    </source>
</evidence>
<feature type="domain" description="Orn/Lys/Arg decarboxylase C-terminal" evidence="7">
    <location>
        <begin position="409"/>
        <end position="451"/>
    </location>
</feature>
<dbReference type="InterPro" id="IPR036633">
    <property type="entry name" value="Prn/Lys/Arg_de-COase_C_sf"/>
</dbReference>
<evidence type="ECO:0000256" key="1">
    <source>
        <dbReference type="ARBA" id="ARBA00001933"/>
    </source>
</evidence>
<dbReference type="Gene3D" id="3.90.105.10">
    <property type="entry name" value="Molybdopterin biosynthesis moea protein, domain 2"/>
    <property type="match status" value="1"/>
</dbReference>
<keyword evidence="9" id="KW-1185">Reference proteome</keyword>
<comment type="similarity">
    <text evidence="2">Belongs to the Orn/Lys/Arg decarboxylase class-I family.</text>
</comment>
<evidence type="ECO:0000313" key="8">
    <source>
        <dbReference type="EMBL" id="TLD01312.1"/>
    </source>
</evidence>
<dbReference type="GO" id="GO:0008792">
    <property type="term" value="F:arginine decarboxylase activity"/>
    <property type="evidence" value="ECO:0007669"/>
    <property type="project" value="UniProtKB-EC"/>
</dbReference>
<dbReference type="PANTHER" id="PTHR43277:SF4">
    <property type="entry name" value="ARGININE DECARBOXYLASE"/>
    <property type="match status" value="1"/>
</dbReference>
<dbReference type="SUPFAM" id="SSF55904">
    <property type="entry name" value="Ornithine decarboxylase C-terminal domain"/>
    <property type="match status" value="1"/>
</dbReference>
<dbReference type="InterPro" id="IPR015424">
    <property type="entry name" value="PyrdxlP-dep_Trfase"/>
</dbReference>
<dbReference type="EC" id="4.1.1.19" evidence="8"/>
<dbReference type="Pfam" id="PF01276">
    <property type="entry name" value="OKR_DC_1"/>
    <property type="match status" value="1"/>
</dbReference>
<organism evidence="8 9">
    <name type="scientific">Robinsoniella peoriensis</name>
    <dbReference type="NCBI Taxonomy" id="180332"/>
    <lineage>
        <taxon>Bacteria</taxon>
        <taxon>Bacillati</taxon>
        <taxon>Bacillota</taxon>
        <taxon>Clostridia</taxon>
        <taxon>Lachnospirales</taxon>
        <taxon>Lachnospiraceae</taxon>
        <taxon>Robinsoniella</taxon>
    </lineage>
</organism>
<dbReference type="Pfam" id="PF03711">
    <property type="entry name" value="OKR_DC_1_C"/>
    <property type="match status" value="1"/>
</dbReference>
<dbReference type="RefSeq" id="WP_138002318.1">
    <property type="nucleotide sequence ID" value="NZ_QGQD01000041.1"/>
</dbReference>
<keyword evidence="5 8" id="KW-0456">Lyase</keyword>
<name>A0A4U8Q8M1_9FIRM</name>
<dbReference type="STRING" id="180332.GCA_000797495_02235"/>
<dbReference type="InterPro" id="IPR052357">
    <property type="entry name" value="Orn_Lys_Arg_decarboxylase-I"/>
</dbReference>
<evidence type="ECO:0000313" key="9">
    <source>
        <dbReference type="Proteomes" id="UP000306509"/>
    </source>
</evidence>
<dbReference type="AlphaFoldDB" id="A0A4U8Q8M1"/>